<dbReference type="RefSeq" id="WP_380224142.1">
    <property type="nucleotide sequence ID" value="NZ_JBHSOF010000004.1"/>
</dbReference>
<evidence type="ECO:0000256" key="2">
    <source>
        <dbReference type="SAM" id="Phobius"/>
    </source>
</evidence>
<name>A0ABW0WYB7_9ACTN</name>
<evidence type="ECO:0000256" key="1">
    <source>
        <dbReference type="SAM" id="MobiDB-lite"/>
    </source>
</evidence>
<evidence type="ECO:0000313" key="4">
    <source>
        <dbReference type="Proteomes" id="UP001595975"/>
    </source>
</evidence>
<feature type="transmembrane region" description="Helical" evidence="2">
    <location>
        <begin position="157"/>
        <end position="177"/>
    </location>
</feature>
<dbReference type="Proteomes" id="UP001595975">
    <property type="component" value="Unassembled WGS sequence"/>
</dbReference>
<feature type="transmembrane region" description="Helical" evidence="2">
    <location>
        <begin position="87"/>
        <end position="111"/>
    </location>
</feature>
<dbReference type="InterPro" id="IPR046862">
    <property type="entry name" value="Rhomboid_2"/>
</dbReference>
<feature type="region of interest" description="Disordered" evidence="1">
    <location>
        <begin position="236"/>
        <end position="264"/>
    </location>
</feature>
<accession>A0ABW0WYB7</accession>
<feature type="transmembrane region" description="Helical" evidence="2">
    <location>
        <begin position="123"/>
        <end position="145"/>
    </location>
</feature>
<protein>
    <submittedName>
        <fullName evidence="3">Rhomboid-like protein</fullName>
    </submittedName>
</protein>
<keyword evidence="2" id="KW-0472">Membrane</keyword>
<feature type="transmembrane region" description="Helical" evidence="2">
    <location>
        <begin position="43"/>
        <end position="66"/>
    </location>
</feature>
<dbReference type="EMBL" id="JBHSOF010000004">
    <property type="protein sequence ID" value="MFC5662540.1"/>
    <property type="molecule type" value="Genomic_DNA"/>
</dbReference>
<proteinExistence type="predicted"/>
<sequence length="264" mass="27953">MTDRQAYAGRGGPPYGMYRLGLRAGVVDRALAWVPTPRRNPFALGYLAVVGATTTFAGLADPELVLRLQEASSSDGHNLLQHPLRALLFSGFWVAGPVWIPYLWAFAFTVAPLERRVGPARAAAVFAAGHVTATLLSQGVVVVGVETGRLEPAAMDHLDIGVSYGVLASLGALAGLLRPAGRAAVLAPAAAMIADQIATDRDLVTGVGHPAALLVGVALWRWLRRWDGHRPRRTRVGLPAERSRPAAAPGSARGRGRTAVLDRF</sequence>
<gene>
    <name evidence="3" type="ORF">ACFP3U_06035</name>
</gene>
<comment type="caution">
    <text evidence="3">The sequence shown here is derived from an EMBL/GenBank/DDBJ whole genome shotgun (WGS) entry which is preliminary data.</text>
</comment>
<reference evidence="4" key="1">
    <citation type="journal article" date="2019" name="Int. J. Syst. Evol. Microbiol.">
        <title>The Global Catalogue of Microorganisms (GCM) 10K type strain sequencing project: providing services to taxonomists for standard genome sequencing and annotation.</title>
        <authorList>
            <consortium name="The Broad Institute Genomics Platform"/>
            <consortium name="The Broad Institute Genome Sequencing Center for Infectious Disease"/>
            <person name="Wu L."/>
            <person name="Ma J."/>
        </authorList>
    </citation>
    <scope>NUCLEOTIDE SEQUENCE [LARGE SCALE GENOMIC DNA]</scope>
    <source>
        <strain evidence="4">CGMCC 4.1437</strain>
    </source>
</reference>
<organism evidence="3 4">
    <name type="scientific">Kitasatospora misakiensis</name>
    <dbReference type="NCBI Taxonomy" id="67330"/>
    <lineage>
        <taxon>Bacteria</taxon>
        <taxon>Bacillati</taxon>
        <taxon>Actinomycetota</taxon>
        <taxon>Actinomycetes</taxon>
        <taxon>Kitasatosporales</taxon>
        <taxon>Streptomycetaceae</taxon>
        <taxon>Kitasatospora</taxon>
    </lineage>
</organism>
<keyword evidence="4" id="KW-1185">Reference proteome</keyword>
<keyword evidence="2" id="KW-1133">Transmembrane helix</keyword>
<dbReference type="Pfam" id="PF20401">
    <property type="entry name" value="Rhomboid_2"/>
    <property type="match status" value="1"/>
</dbReference>
<keyword evidence="2" id="KW-0812">Transmembrane</keyword>
<evidence type="ECO:0000313" key="3">
    <source>
        <dbReference type="EMBL" id="MFC5662540.1"/>
    </source>
</evidence>